<feature type="domain" description="Mechanosensitive ion channel transmembrane helices 2/3" evidence="13">
    <location>
        <begin position="904"/>
        <end position="945"/>
    </location>
</feature>
<feature type="domain" description="Mechanosensitive ion channel inner membrane" evidence="10">
    <location>
        <begin position="512"/>
        <end position="846"/>
    </location>
</feature>
<protein>
    <submittedName>
        <fullName evidence="14">Mechanosensitive ion channel</fullName>
    </submittedName>
</protein>
<feature type="transmembrane region" description="Helical" evidence="8">
    <location>
        <begin position="704"/>
        <end position="728"/>
    </location>
</feature>
<dbReference type="InterPro" id="IPR011014">
    <property type="entry name" value="MscS_channel_TM-2"/>
</dbReference>
<dbReference type="Gene3D" id="3.30.70.100">
    <property type="match status" value="1"/>
</dbReference>
<feature type="transmembrane region" description="Helical" evidence="8">
    <location>
        <begin position="813"/>
        <end position="830"/>
    </location>
</feature>
<dbReference type="PANTHER" id="PTHR30347:SF1">
    <property type="entry name" value="MECHANOSENSITIVE CHANNEL MSCK"/>
    <property type="match status" value="1"/>
</dbReference>
<comment type="similarity">
    <text evidence="2">Belongs to the MscS (TC 1.A.23) family.</text>
</comment>
<dbReference type="PROSITE" id="PS01246">
    <property type="entry name" value="UPF0003"/>
    <property type="match status" value="1"/>
</dbReference>
<evidence type="ECO:0000313" key="14">
    <source>
        <dbReference type="EMBL" id="TVO77854.1"/>
    </source>
</evidence>
<dbReference type="RefSeq" id="WP_144357578.1">
    <property type="nucleotide sequence ID" value="NZ_VMNH01000004.1"/>
</dbReference>
<name>A0A558DW06_9GAMM</name>
<organism evidence="14 15">
    <name type="scientific">Sedimenticola selenatireducens</name>
    <dbReference type="NCBI Taxonomy" id="191960"/>
    <lineage>
        <taxon>Bacteria</taxon>
        <taxon>Pseudomonadati</taxon>
        <taxon>Pseudomonadota</taxon>
        <taxon>Gammaproteobacteria</taxon>
        <taxon>Chromatiales</taxon>
        <taxon>Sedimenticolaceae</taxon>
        <taxon>Sedimenticola</taxon>
    </lineage>
</organism>
<dbReference type="Proteomes" id="UP000316649">
    <property type="component" value="Unassembled WGS sequence"/>
</dbReference>
<keyword evidence="3" id="KW-1003">Cell membrane</keyword>
<dbReference type="Gene3D" id="1.10.287.1260">
    <property type="match status" value="1"/>
</dbReference>
<evidence type="ECO:0000256" key="8">
    <source>
        <dbReference type="SAM" id="Phobius"/>
    </source>
</evidence>
<feature type="transmembrane region" description="Helical" evidence="8">
    <location>
        <begin position="556"/>
        <end position="576"/>
    </location>
</feature>
<dbReference type="InterPro" id="IPR023408">
    <property type="entry name" value="MscS_beta-dom_sf"/>
</dbReference>
<feature type="domain" description="Mechanosensitive ion channel MscS porin" evidence="11">
    <location>
        <begin position="61"/>
        <end position="285"/>
    </location>
</feature>
<feature type="domain" description="Mechanosensitive ion channel MscS" evidence="9">
    <location>
        <begin position="947"/>
        <end position="1012"/>
    </location>
</feature>
<evidence type="ECO:0000259" key="13">
    <source>
        <dbReference type="Pfam" id="PF21088"/>
    </source>
</evidence>
<evidence type="ECO:0000259" key="11">
    <source>
        <dbReference type="Pfam" id="PF12795"/>
    </source>
</evidence>
<proteinExistence type="inferred from homology"/>
<evidence type="ECO:0000256" key="4">
    <source>
        <dbReference type="ARBA" id="ARBA00022692"/>
    </source>
</evidence>
<evidence type="ECO:0000313" key="15">
    <source>
        <dbReference type="Proteomes" id="UP000316649"/>
    </source>
</evidence>
<dbReference type="SUPFAM" id="SSF82689">
    <property type="entry name" value="Mechanosensitive channel protein MscS (YggB), C-terminal domain"/>
    <property type="match status" value="1"/>
</dbReference>
<evidence type="ECO:0000259" key="9">
    <source>
        <dbReference type="Pfam" id="PF00924"/>
    </source>
</evidence>
<evidence type="ECO:0000259" key="12">
    <source>
        <dbReference type="Pfam" id="PF21082"/>
    </source>
</evidence>
<dbReference type="GO" id="GO:0008381">
    <property type="term" value="F:mechanosensitive monoatomic ion channel activity"/>
    <property type="evidence" value="ECO:0007669"/>
    <property type="project" value="UniProtKB-ARBA"/>
</dbReference>
<dbReference type="OrthoDB" id="9799209at2"/>
<dbReference type="InterPro" id="IPR006685">
    <property type="entry name" value="MscS_channel_2nd"/>
</dbReference>
<dbReference type="InterPro" id="IPR052702">
    <property type="entry name" value="MscS-like_channel"/>
</dbReference>
<evidence type="ECO:0000256" key="5">
    <source>
        <dbReference type="ARBA" id="ARBA00022989"/>
    </source>
</evidence>
<keyword evidence="4 8" id="KW-0812">Transmembrane</keyword>
<dbReference type="AlphaFoldDB" id="A0A558DW06"/>
<keyword evidence="5 8" id="KW-1133">Transmembrane helix</keyword>
<reference evidence="14 15" key="1">
    <citation type="submission" date="2019-07" db="EMBL/GenBank/DDBJ databases">
        <title>The pathways for chlorine oxyanion respiration interact through the shared metabolite chlorate.</title>
        <authorList>
            <person name="Barnum T.P."/>
            <person name="Cheng Y."/>
            <person name="Hill K.A."/>
            <person name="Lucas L.N."/>
            <person name="Carlson H.K."/>
            <person name="Coates J.D."/>
        </authorList>
    </citation>
    <scope>NUCLEOTIDE SEQUENCE [LARGE SCALE GENOMIC DNA]</scope>
    <source>
        <strain evidence="14 15">BK-1</strain>
    </source>
</reference>
<feature type="transmembrane region" description="Helical" evidence="8">
    <location>
        <begin position="863"/>
        <end position="888"/>
    </location>
</feature>
<dbReference type="Pfam" id="PF21088">
    <property type="entry name" value="MS_channel_1st"/>
    <property type="match status" value="1"/>
</dbReference>
<dbReference type="PANTHER" id="PTHR30347">
    <property type="entry name" value="POTASSIUM CHANNEL RELATED"/>
    <property type="match status" value="1"/>
</dbReference>
<keyword evidence="6 8" id="KW-0472">Membrane</keyword>
<accession>A0A558DW06</accession>
<dbReference type="Pfam" id="PF12795">
    <property type="entry name" value="MscS_porin"/>
    <property type="match status" value="1"/>
</dbReference>
<dbReference type="Pfam" id="PF21082">
    <property type="entry name" value="MS_channel_3rd"/>
    <property type="match status" value="1"/>
</dbReference>
<dbReference type="InterPro" id="IPR006686">
    <property type="entry name" value="MscS_channel_CS"/>
</dbReference>
<keyword evidence="15" id="KW-1185">Reference proteome</keyword>
<evidence type="ECO:0000256" key="6">
    <source>
        <dbReference type="ARBA" id="ARBA00023136"/>
    </source>
</evidence>
<evidence type="ECO:0000256" key="3">
    <source>
        <dbReference type="ARBA" id="ARBA00022475"/>
    </source>
</evidence>
<evidence type="ECO:0000256" key="7">
    <source>
        <dbReference type="SAM" id="Coils"/>
    </source>
</evidence>
<feature type="coiled-coil region" evidence="7">
    <location>
        <begin position="84"/>
        <end position="156"/>
    </location>
</feature>
<dbReference type="GO" id="GO:0005886">
    <property type="term" value="C:plasma membrane"/>
    <property type="evidence" value="ECO:0007669"/>
    <property type="project" value="UniProtKB-SubCell"/>
</dbReference>
<feature type="transmembrane region" description="Helical" evidence="8">
    <location>
        <begin position="908"/>
        <end position="926"/>
    </location>
</feature>
<dbReference type="InterPro" id="IPR010920">
    <property type="entry name" value="LSM_dom_sf"/>
</dbReference>
<evidence type="ECO:0000256" key="2">
    <source>
        <dbReference type="ARBA" id="ARBA00008017"/>
    </source>
</evidence>
<dbReference type="InterPro" id="IPR049142">
    <property type="entry name" value="MS_channel_1st"/>
</dbReference>
<dbReference type="Pfam" id="PF12794">
    <property type="entry name" value="MscS_TM"/>
    <property type="match status" value="1"/>
</dbReference>
<evidence type="ECO:0000256" key="1">
    <source>
        <dbReference type="ARBA" id="ARBA00004651"/>
    </source>
</evidence>
<dbReference type="InterPro" id="IPR025692">
    <property type="entry name" value="MscS_IM_dom1"/>
</dbReference>
<feature type="transmembrane region" description="Helical" evidence="8">
    <location>
        <begin position="509"/>
        <end position="526"/>
    </location>
</feature>
<dbReference type="InterPro" id="IPR024393">
    <property type="entry name" value="MscS_porin"/>
</dbReference>
<sequence length="1128" mass="127249">MLKPSRPTHYSLPLLLLLLFVSLWSATASSVEKRAQALNTNSAVPTIETVNAKISQLEGVAGQKGTDTTEIDTYRQVLSQLQIAEKEREQAQFYKQTVDNAESLLTERRRNLAKISKEGDTRVPTSLTVDELIRRQNQTQSERQLIQAQLQELENRRITERIRPEQSGVELADSKKELIEIENRLVADTASGMPAHQRDLLLAKRAQLKERANRLEMERLSHAHRMDLLTLQITITQTRLKQQDALIQLMQERITALQTEDAELAQLDAQQMQQKAVGKHPLILQAADKNAELSVRLTQLTNQAEAAILEFEKSAQQKASIRRNQERLQQQIIIGSLDEQPGRLLQKQRASLPKLTQINNRADKLRSRIATSRLESFQIEDQRLLLQTEMSRGLLDTYRPDQLPDAEWKTLQAELQPLLENRLLLLDKVKSAYSRQEKALADLSAELLQLYDGVEQYSELLDRHLLWIPSTTRINGDTFAEAVDALGWFFSPQNWSLTFEALWAGLERQPLRIFILFSILILLLYGRSRMIRTLEQIAPSVGNVSNDSFIHTIKTFVITILLALPWPLLMSAFGWWLTKGSDQPFITALSIGLRRLAVFFLVIQILRYLFIKNGLAEIHFRWNLDTGKAFRKNLHWLVIALVPLAFTVGVFEWVENEAYTHALGRLAFLLGLFVTGLFFHRALNPWSGFLTTMNPNSSSRPNGIWYPVALMLCLGLALLATEGYYYSALNLERMLFISLFAGILTYLIYNLLVRWLLVAERRLALARARAKRQAAIDARVSKEVADAAGEGMPELSEFEEVKLTTVSEQTRRMLRVGAGLLLAALLYFTWEQLTPALSWLNDIALWQFENGSGVTSSISIGEALLALAVLALTLIAGSNLPGFLEIALLQPMNLALGNRYAVSTISRYTIYAGGTLLVLSLIGLKWDDVQWLVAAMGVGLGFGLKEIFANFFSGILILFERPIRIGDTVTIGDISGTVSRIRIRATTITDWDNKELVVPNKNFITDPLVNWTLTDPITRVVIKVGVAYGSDTEKAHKVMMEVIKSHSDVLVEPRPTVFFTGFGDSSLNFDIRVFVSDHLKRMPLIHDLHMALNKALAANGIEIPFPQRDLHLRSVDPKINLRGDEGKA</sequence>
<feature type="transmembrane region" description="Helical" evidence="8">
    <location>
        <begin position="596"/>
        <end position="615"/>
    </location>
</feature>
<feature type="transmembrane region" description="Helical" evidence="8">
    <location>
        <begin position="666"/>
        <end position="683"/>
    </location>
</feature>
<feature type="transmembrane region" description="Helical" evidence="8">
    <location>
        <begin position="734"/>
        <end position="757"/>
    </location>
</feature>
<comment type="caution">
    <text evidence="14">The sequence shown here is derived from an EMBL/GenBank/DDBJ whole genome shotgun (WGS) entry which is preliminary data.</text>
</comment>
<evidence type="ECO:0000259" key="10">
    <source>
        <dbReference type="Pfam" id="PF12794"/>
    </source>
</evidence>
<feature type="domain" description="Mechanosensitive ion channel MscS C-terminal" evidence="12">
    <location>
        <begin position="1020"/>
        <end position="1103"/>
    </location>
</feature>
<gene>
    <name evidence="14" type="ORF">FHP88_03380</name>
</gene>
<feature type="coiled-coil region" evidence="7">
    <location>
        <begin position="198"/>
        <end position="331"/>
    </location>
</feature>
<comment type="subcellular location">
    <subcellularLocation>
        <location evidence="1">Cell membrane</location>
        <topology evidence="1">Multi-pass membrane protein</topology>
    </subcellularLocation>
</comment>
<dbReference type="InterPro" id="IPR049278">
    <property type="entry name" value="MS_channel_C"/>
</dbReference>
<feature type="transmembrane region" description="Helical" evidence="8">
    <location>
        <begin position="932"/>
        <end position="959"/>
    </location>
</feature>
<feature type="transmembrane region" description="Helical" evidence="8">
    <location>
        <begin position="636"/>
        <end position="654"/>
    </location>
</feature>
<dbReference type="Gene3D" id="2.30.30.60">
    <property type="match status" value="1"/>
</dbReference>
<dbReference type="InterPro" id="IPR011066">
    <property type="entry name" value="MscS_channel_C_sf"/>
</dbReference>
<dbReference type="SUPFAM" id="SSF82861">
    <property type="entry name" value="Mechanosensitive channel protein MscS (YggB), transmembrane region"/>
    <property type="match status" value="1"/>
</dbReference>
<dbReference type="Pfam" id="PF00924">
    <property type="entry name" value="MS_channel_2nd"/>
    <property type="match status" value="1"/>
</dbReference>
<dbReference type="EMBL" id="VMNH01000004">
    <property type="protein sequence ID" value="TVO77854.1"/>
    <property type="molecule type" value="Genomic_DNA"/>
</dbReference>
<keyword evidence="7" id="KW-0175">Coiled coil</keyword>
<dbReference type="SUPFAM" id="SSF50182">
    <property type="entry name" value="Sm-like ribonucleoproteins"/>
    <property type="match status" value="1"/>
</dbReference>